<reference evidence="1 2" key="1">
    <citation type="journal article" date="2016" name="Front. Microbiol.">
        <title>Single-Cell (Meta-)Genomics of a Dimorphic Candidatus Thiomargarita nelsonii Reveals Genomic Plasticity.</title>
        <authorList>
            <person name="Flood B.E."/>
            <person name="Fliss P."/>
            <person name="Jones D.S."/>
            <person name="Dick G.J."/>
            <person name="Jain S."/>
            <person name="Kaster A.K."/>
            <person name="Winkel M."/>
            <person name="Mussmann M."/>
            <person name="Bailey J."/>
        </authorList>
    </citation>
    <scope>NUCLEOTIDE SEQUENCE [LARGE SCALE GENOMIC DNA]</scope>
    <source>
        <strain evidence="1">Hydrate Ridge</strain>
    </source>
</reference>
<comment type="caution">
    <text evidence="1">The sequence shown here is derived from an EMBL/GenBank/DDBJ whole genome shotgun (WGS) entry which is preliminary data.</text>
</comment>
<gene>
    <name evidence="1" type="ORF">PN36_20655</name>
</gene>
<dbReference type="EMBL" id="JSZA02000090">
    <property type="protein sequence ID" value="TGO02678.1"/>
    <property type="molecule type" value="Genomic_DNA"/>
</dbReference>
<keyword evidence="2" id="KW-1185">Reference proteome</keyword>
<evidence type="ECO:0000313" key="1">
    <source>
        <dbReference type="EMBL" id="TGO02678.1"/>
    </source>
</evidence>
<dbReference type="AlphaFoldDB" id="A0A4E0QPM4"/>
<accession>A0A4E0QPM4</accession>
<evidence type="ECO:0000313" key="2">
    <source>
        <dbReference type="Proteomes" id="UP000030428"/>
    </source>
</evidence>
<proteinExistence type="predicted"/>
<dbReference type="PROSITE" id="PS51257">
    <property type="entry name" value="PROKAR_LIPOPROTEIN"/>
    <property type="match status" value="1"/>
</dbReference>
<protein>
    <submittedName>
        <fullName evidence="1">Uncharacterized protein</fullName>
    </submittedName>
</protein>
<name>A0A4E0QPM4_9GAMM</name>
<sequence>MIQNLKNKFAIAFFIMLTVTACEEAKMKQEGQLAVNAFLAEMSPELVRKIDKIKKEISLTEEKINKLSELKLKHPNYVGRIESSRRQWKVLQDKLKLSLKEIREVVESTYVTYELNKIQGGNQFKKISEQLLSSADSVLSSAGLTKNAIEQALNEVENPEVENKPVLDNITEPVKEPPPTINNKSFLCSNAKTSLADAHLNLMMMVISTDQAEQDALKREIYKASTQFENALATMHEIDNDEFTALQEIWIVYKNIRETQIIPAILAGYNDKALEIANGIQAERMKAMKGIIHCN</sequence>
<organism evidence="1 2">
    <name type="scientific">Candidatus Thiomargarita nelsonii</name>
    <dbReference type="NCBI Taxonomy" id="1003181"/>
    <lineage>
        <taxon>Bacteria</taxon>
        <taxon>Pseudomonadati</taxon>
        <taxon>Pseudomonadota</taxon>
        <taxon>Gammaproteobacteria</taxon>
        <taxon>Thiotrichales</taxon>
        <taxon>Thiotrichaceae</taxon>
        <taxon>Thiomargarita</taxon>
    </lineage>
</organism>
<dbReference type="Proteomes" id="UP000030428">
    <property type="component" value="Unassembled WGS sequence"/>
</dbReference>